<evidence type="ECO:0000313" key="2">
    <source>
        <dbReference type="EMBL" id="PSL04773.1"/>
    </source>
</evidence>
<comment type="caution">
    <text evidence="2">The sequence shown here is derived from an EMBL/GenBank/DDBJ whole genome shotgun (WGS) entry which is preliminary data.</text>
</comment>
<protein>
    <submittedName>
        <fullName evidence="2">Uncharacterized protein</fullName>
    </submittedName>
</protein>
<dbReference type="Pfam" id="PF19545">
    <property type="entry name" value="DUF6069"/>
    <property type="match status" value="1"/>
</dbReference>
<accession>A0A2P8E5M8</accession>
<name>A0A2P8E5M8_9ACTN</name>
<dbReference type="RefSeq" id="WP_106536958.1">
    <property type="nucleotide sequence ID" value="NZ_PYGE01000005.1"/>
</dbReference>
<dbReference type="AlphaFoldDB" id="A0A2P8E5M8"/>
<dbReference type="EMBL" id="PYGE01000005">
    <property type="protein sequence ID" value="PSL04773.1"/>
    <property type="molecule type" value="Genomic_DNA"/>
</dbReference>
<organism evidence="2 3">
    <name type="scientific">Haloactinopolyspora alba</name>
    <dbReference type="NCBI Taxonomy" id="648780"/>
    <lineage>
        <taxon>Bacteria</taxon>
        <taxon>Bacillati</taxon>
        <taxon>Actinomycetota</taxon>
        <taxon>Actinomycetes</taxon>
        <taxon>Jiangellales</taxon>
        <taxon>Jiangellaceae</taxon>
        <taxon>Haloactinopolyspora</taxon>
    </lineage>
</organism>
<sequence>MTITTTSVPHLRIRRVVTVIAAVAAPALLWVIARAADADLTVDLRNGEPPMQVGLPIAVAFAAALLGGMRRAATEVRA</sequence>
<proteinExistence type="predicted"/>
<feature type="transmembrane region" description="Helical" evidence="1">
    <location>
        <begin position="51"/>
        <end position="69"/>
    </location>
</feature>
<reference evidence="2 3" key="1">
    <citation type="submission" date="2018-03" db="EMBL/GenBank/DDBJ databases">
        <title>Genomic Encyclopedia of Archaeal and Bacterial Type Strains, Phase II (KMG-II): from individual species to whole genera.</title>
        <authorList>
            <person name="Goeker M."/>
        </authorList>
    </citation>
    <scope>NUCLEOTIDE SEQUENCE [LARGE SCALE GENOMIC DNA]</scope>
    <source>
        <strain evidence="2 3">DSM 45211</strain>
    </source>
</reference>
<keyword evidence="1" id="KW-0812">Transmembrane</keyword>
<evidence type="ECO:0000256" key="1">
    <source>
        <dbReference type="SAM" id="Phobius"/>
    </source>
</evidence>
<evidence type="ECO:0000313" key="3">
    <source>
        <dbReference type="Proteomes" id="UP000243528"/>
    </source>
</evidence>
<dbReference type="InterPro" id="IPR045713">
    <property type="entry name" value="DUF6069"/>
</dbReference>
<dbReference type="Proteomes" id="UP000243528">
    <property type="component" value="Unassembled WGS sequence"/>
</dbReference>
<gene>
    <name evidence="2" type="ORF">CLV30_105240</name>
</gene>
<keyword evidence="1" id="KW-0472">Membrane</keyword>
<keyword evidence="3" id="KW-1185">Reference proteome</keyword>
<keyword evidence="1" id="KW-1133">Transmembrane helix</keyword>